<keyword evidence="1" id="KW-1133">Transmembrane helix</keyword>
<proteinExistence type="predicted"/>
<keyword evidence="1" id="KW-0472">Membrane</keyword>
<dbReference type="AlphaFoldDB" id="G0PJH1"/>
<feature type="transmembrane region" description="Helical" evidence="1">
    <location>
        <begin position="226"/>
        <end position="249"/>
    </location>
</feature>
<gene>
    <name evidence="2" type="ORF">CAEBREN_14605</name>
</gene>
<dbReference type="HOGENOM" id="CLU_915957_0_0_1"/>
<feature type="transmembrane region" description="Helical" evidence="1">
    <location>
        <begin position="178"/>
        <end position="205"/>
    </location>
</feature>
<evidence type="ECO:0000313" key="2">
    <source>
        <dbReference type="EMBL" id="EGT59761.1"/>
    </source>
</evidence>
<dbReference type="PANTHER" id="PTHR31720:SF3">
    <property type="entry name" value="SERPENTINE RECEPTOR, CLASS Z-RELATED"/>
    <property type="match status" value="1"/>
</dbReference>
<protein>
    <recommendedName>
        <fullName evidence="4">Serpentine receptor class gamma</fullName>
    </recommendedName>
</protein>
<reference evidence="3" key="1">
    <citation type="submission" date="2011-07" db="EMBL/GenBank/DDBJ databases">
        <authorList>
            <consortium name="Caenorhabditis brenneri Sequencing and Analysis Consortium"/>
            <person name="Wilson R.K."/>
        </authorList>
    </citation>
    <scope>NUCLEOTIDE SEQUENCE [LARGE SCALE GENOMIC DNA]</scope>
    <source>
        <strain evidence="3">PB2801</strain>
    </source>
</reference>
<sequence>MEESLRFLESPRNGIDNEKLLEKTAILTISITFSLTLSVFPFYLFLYLKNRQRDKNKPVSQITSFFHTSIFIFYTLFILQSISMYVYDFIKDNIFLSLLFATLYIAPTLILGSFSQVNQCILIIFAWQKFLFYFIPNAEKYLKISNKALRRIAVLLLFPFFVDVYISNLCIDSRQEPYLNFLVMGVSGVLNGSLVVLTIGYFILLISIRNSKDSNNPKKLKLSQKYLFWMLFVFYLVKVIIATISYFLFLHDHLLYITIIDRVATVLITPLVIELVYIICNFQDFNCQKRRIRPT</sequence>
<keyword evidence="3" id="KW-1185">Reference proteome</keyword>
<dbReference type="InParanoid" id="G0PJH1"/>
<feature type="transmembrane region" description="Helical" evidence="1">
    <location>
        <begin position="20"/>
        <end position="45"/>
    </location>
</feature>
<feature type="transmembrane region" description="Helical" evidence="1">
    <location>
        <begin position="255"/>
        <end position="280"/>
    </location>
</feature>
<evidence type="ECO:0008006" key="4">
    <source>
        <dbReference type="Google" id="ProtNLM"/>
    </source>
</evidence>
<feature type="transmembrane region" description="Helical" evidence="1">
    <location>
        <begin position="65"/>
        <end position="87"/>
    </location>
</feature>
<organism evidence="3">
    <name type="scientific">Caenorhabditis brenneri</name>
    <name type="common">Nematode worm</name>
    <dbReference type="NCBI Taxonomy" id="135651"/>
    <lineage>
        <taxon>Eukaryota</taxon>
        <taxon>Metazoa</taxon>
        <taxon>Ecdysozoa</taxon>
        <taxon>Nematoda</taxon>
        <taxon>Chromadorea</taxon>
        <taxon>Rhabditida</taxon>
        <taxon>Rhabditina</taxon>
        <taxon>Rhabditomorpha</taxon>
        <taxon>Rhabditoidea</taxon>
        <taxon>Rhabditidae</taxon>
        <taxon>Peloderinae</taxon>
        <taxon>Caenorhabditis</taxon>
    </lineage>
</organism>
<feature type="transmembrane region" description="Helical" evidence="1">
    <location>
        <begin position="94"/>
        <end position="110"/>
    </location>
</feature>
<dbReference type="InterPro" id="IPR018817">
    <property type="entry name" value="7TM_GPCR_serpentine_rcpt_Srz"/>
</dbReference>
<dbReference type="Proteomes" id="UP000008068">
    <property type="component" value="Unassembled WGS sequence"/>
</dbReference>
<keyword evidence="1" id="KW-0812">Transmembrane</keyword>
<dbReference type="PANTHER" id="PTHR31720">
    <property type="entry name" value="SERPENTINE RECEPTOR, CLASS Z-RELATED"/>
    <property type="match status" value="1"/>
</dbReference>
<evidence type="ECO:0000256" key="1">
    <source>
        <dbReference type="SAM" id="Phobius"/>
    </source>
</evidence>
<name>G0PJH1_CAEBE</name>
<accession>G0PJH1</accession>
<dbReference type="Pfam" id="PF10325">
    <property type="entry name" value="7TM_GPCR_Srz"/>
    <property type="match status" value="1"/>
</dbReference>
<feature type="transmembrane region" description="Helical" evidence="1">
    <location>
        <begin position="148"/>
        <end position="166"/>
    </location>
</feature>
<evidence type="ECO:0000313" key="3">
    <source>
        <dbReference type="Proteomes" id="UP000008068"/>
    </source>
</evidence>
<dbReference type="EMBL" id="GL380696">
    <property type="protein sequence ID" value="EGT59761.1"/>
    <property type="molecule type" value="Genomic_DNA"/>
</dbReference>